<keyword evidence="2" id="KW-1185">Reference proteome</keyword>
<dbReference type="EMBL" id="VXBO01016407">
    <property type="protein sequence ID" value="NXN48278.1"/>
    <property type="molecule type" value="Genomic_DNA"/>
</dbReference>
<accession>A0A7L1JBR0</accession>
<feature type="non-terminal residue" evidence="1">
    <location>
        <position position="68"/>
    </location>
</feature>
<organism evidence="1 2">
    <name type="scientific">Smutsornis africanus</name>
    <name type="common">Double-banded courser</name>
    <name type="synonym">Rhinoptilus africanus</name>
    <dbReference type="NCBI Taxonomy" id="240209"/>
    <lineage>
        <taxon>Eukaryota</taxon>
        <taxon>Metazoa</taxon>
        <taxon>Chordata</taxon>
        <taxon>Craniata</taxon>
        <taxon>Vertebrata</taxon>
        <taxon>Euteleostomi</taxon>
        <taxon>Archelosauria</taxon>
        <taxon>Archosauria</taxon>
        <taxon>Dinosauria</taxon>
        <taxon>Saurischia</taxon>
        <taxon>Theropoda</taxon>
        <taxon>Coelurosauria</taxon>
        <taxon>Aves</taxon>
        <taxon>Neognathae</taxon>
        <taxon>Neoaves</taxon>
        <taxon>Charadriiformes</taxon>
        <taxon>Glareolidae</taxon>
        <taxon>Rhinoptilus</taxon>
    </lineage>
</organism>
<reference evidence="1 2" key="1">
    <citation type="submission" date="2019-09" db="EMBL/GenBank/DDBJ databases">
        <title>Bird 10,000 Genomes (B10K) Project - Family phase.</title>
        <authorList>
            <person name="Zhang G."/>
        </authorList>
    </citation>
    <scope>NUCLEOTIDE SEQUENCE [LARGE SCALE GENOMIC DNA]</scope>
    <source>
        <strain evidence="1">B10K-DU-002-36</strain>
        <tissue evidence="1">Muscle</tissue>
    </source>
</reference>
<dbReference type="Proteomes" id="UP000525158">
    <property type="component" value="Unassembled WGS sequence"/>
</dbReference>
<evidence type="ECO:0000313" key="2">
    <source>
        <dbReference type="Proteomes" id="UP000525158"/>
    </source>
</evidence>
<proteinExistence type="predicted"/>
<comment type="caution">
    <text evidence="1">The sequence shown here is derived from an EMBL/GenBank/DDBJ whole genome shotgun (WGS) entry which is preliminary data.</text>
</comment>
<evidence type="ECO:0000313" key="1">
    <source>
        <dbReference type="EMBL" id="NXN48278.1"/>
    </source>
</evidence>
<gene>
    <name evidence="1" type="primary">Itpripl1_3</name>
    <name evidence="1" type="ORF">RHIAFR_R15267</name>
</gene>
<sequence>PVVEDVVDNLLHICQKLSSNTFVPRLQPAILVGSAFESWSPHDRGAVYHMLVPMKPPRGHAFHLELGT</sequence>
<dbReference type="AlphaFoldDB" id="A0A7L1JBR0"/>
<feature type="non-terminal residue" evidence="1">
    <location>
        <position position="1"/>
    </location>
</feature>
<protein>
    <submittedName>
        <fullName evidence="1">IPIL1 protein</fullName>
    </submittedName>
</protein>
<name>A0A7L1JBR0_SMUAF</name>